<keyword evidence="7 9" id="KW-0472">Membrane</keyword>
<dbReference type="PANTHER" id="PTHR42703:SF1">
    <property type="entry name" value="NA(+)_H(+) ANTIPORTER SUBUNIT D1"/>
    <property type="match status" value="1"/>
</dbReference>
<evidence type="ECO:0000259" key="10">
    <source>
        <dbReference type="Pfam" id="PF00361"/>
    </source>
</evidence>
<evidence type="ECO:0000313" key="11">
    <source>
        <dbReference type="EMBL" id="PZQ45920.1"/>
    </source>
</evidence>
<protein>
    <submittedName>
        <fullName evidence="11">Monovalent cation/H+ antiporter subunit D</fullName>
    </submittedName>
</protein>
<comment type="similarity">
    <text evidence="3">Belongs to the CPA3 antiporters (TC 2.A.63) subunit D family.</text>
</comment>
<reference evidence="11 12" key="1">
    <citation type="submission" date="2017-08" db="EMBL/GenBank/DDBJ databases">
        <title>Infants hospitalized years apart are colonized by the same room-sourced microbial strains.</title>
        <authorList>
            <person name="Brooks B."/>
            <person name="Olm M.R."/>
            <person name="Firek B.A."/>
            <person name="Baker R."/>
            <person name="Thomas B.C."/>
            <person name="Morowitz M.J."/>
            <person name="Banfield J.F."/>
        </authorList>
    </citation>
    <scope>NUCLEOTIDE SEQUENCE [LARGE SCALE GENOMIC DNA]</scope>
    <source>
        <strain evidence="11">S2_005_002_R2_34</strain>
    </source>
</reference>
<organism evidence="11 12">
    <name type="scientific">Rhodovulum sulfidophilum</name>
    <name type="common">Rhodobacter sulfidophilus</name>
    <dbReference type="NCBI Taxonomy" id="35806"/>
    <lineage>
        <taxon>Bacteria</taxon>
        <taxon>Pseudomonadati</taxon>
        <taxon>Pseudomonadota</taxon>
        <taxon>Alphaproteobacteria</taxon>
        <taxon>Rhodobacterales</taxon>
        <taxon>Paracoccaceae</taxon>
        <taxon>Rhodovulum</taxon>
    </lineage>
</organism>
<dbReference type="GO" id="GO:0005886">
    <property type="term" value="C:plasma membrane"/>
    <property type="evidence" value="ECO:0007669"/>
    <property type="project" value="UniProtKB-SubCell"/>
</dbReference>
<dbReference type="InterPro" id="IPR003918">
    <property type="entry name" value="NADH_UbQ_OxRdtase"/>
</dbReference>
<evidence type="ECO:0000256" key="8">
    <source>
        <dbReference type="RuleBase" id="RU000320"/>
    </source>
</evidence>
<feature type="transmembrane region" description="Helical" evidence="9">
    <location>
        <begin position="108"/>
        <end position="125"/>
    </location>
</feature>
<feature type="transmembrane region" description="Helical" evidence="9">
    <location>
        <begin position="330"/>
        <end position="351"/>
    </location>
</feature>
<sequence>MNYWIILPAVIPALTAAFMLLVLRFQIESQRVVSIFAIILLLAVDLVLLVQSADGVPLVYRLGNWEAPFGIVLVIDRLNATLLTLTGVLALCVVVFATGGADRAGRHFHPLFLFQLLGINGAFLTGDIFNLFVFFEVMLIASYGLMLHGGGAERLKAGFQYVAINLVASTLFLIGAGLIYAATGTLNMADLAVKAGEIGAGDQAILKAGALLLFLVFATKASLVPLHWWLPSTYASTSAPAAAIFMIMTKVGAYAILRVYGMVFGVDAGPLANVAVPFVLPAAAITLFIGALGVLGSHRLKSLAAFSVVASMGTLLLALGTFTATGVSAALYYLVHSTLAGAALFLIAGLVADRRGEAGDRLLPAPAIRNDLMIGGFYLLAAIGMAGLPPLSGFIGKVMILDALRASLAWPWLWALVLATSLLLTIGFVRAGSAIFWGTLPVPPEDRGDALPSAVPQLLAISALLAMTALWTLFGGPAAEWLNDTARQALDRDGYVEAVLGAARGG</sequence>
<feature type="transmembrane region" description="Helical" evidence="9">
    <location>
        <begin position="6"/>
        <end position="25"/>
    </location>
</feature>
<dbReference type="GO" id="GO:0008137">
    <property type="term" value="F:NADH dehydrogenase (ubiquinone) activity"/>
    <property type="evidence" value="ECO:0007669"/>
    <property type="project" value="InterPro"/>
</dbReference>
<feature type="transmembrane region" description="Helical" evidence="9">
    <location>
        <begin position="372"/>
        <end position="392"/>
    </location>
</feature>
<proteinExistence type="inferred from homology"/>
<feature type="transmembrane region" description="Helical" evidence="9">
    <location>
        <begin position="131"/>
        <end position="149"/>
    </location>
</feature>
<feature type="transmembrane region" description="Helical" evidence="9">
    <location>
        <begin position="161"/>
        <end position="182"/>
    </location>
</feature>
<accession>A0A2W5Q3K0</accession>
<feature type="transmembrane region" description="Helical" evidence="9">
    <location>
        <begin position="32"/>
        <end position="51"/>
    </location>
</feature>
<dbReference type="GO" id="GO:0042773">
    <property type="term" value="P:ATP synthesis coupled electron transport"/>
    <property type="evidence" value="ECO:0007669"/>
    <property type="project" value="InterPro"/>
</dbReference>
<feature type="transmembrane region" description="Helical" evidence="9">
    <location>
        <begin position="210"/>
        <end position="230"/>
    </location>
</feature>
<comment type="subcellular location">
    <subcellularLocation>
        <location evidence="2">Cell membrane</location>
        <topology evidence="2">Multi-pass membrane protein</topology>
    </subcellularLocation>
    <subcellularLocation>
        <location evidence="8">Membrane</location>
        <topology evidence="8">Multi-pass membrane protein</topology>
    </subcellularLocation>
</comment>
<evidence type="ECO:0000256" key="1">
    <source>
        <dbReference type="ARBA" id="ARBA00002378"/>
    </source>
</evidence>
<feature type="transmembrane region" description="Helical" evidence="9">
    <location>
        <begin position="412"/>
        <end position="438"/>
    </location>
</feature>
<evidence type="ECO:0000256" key="6">
    <source>
        <dbReference type="ARBA" id="ARBA00022989"/>
    </source>
</evidence>
<dbReference type="NCBIfam" id="NF009309">
    <property type="entry name" value="PRK12666.1"/>
    <property type="match status" value="1"/>
</dbReference>
<dbReference type="InterPro" id="IPR001750">
    <property type="entry name" value="ND/Mrp_TM"/>
</dbReference>
<feature type="transmembrane region" description="Helical" evidence="9">
    <location>
        <begin position="303"/>
        <end position="324"/>
    </location>
</feature>
<dbReference type="InterPro" id="IPR050586">
    <property type="entry name" value="CPA3_Na-H_Antiporter_D"/>
</dbReference>
<dbReference type="PANTHER" id="PTHR42703">
    <property type="entry name" value="NADH DEHYDROGENASE"/>
    <property type="match status" value="1"/>
</dbReference>
<feature type="transmembrane region" description="Helical" evidence="9">
    <location>
        <begin position="242"/>
        <end position="263"/>
    </location>
</feature>
<keyword evidence="4" id="KW-1003">Cell membrane</keyword>
<dbReference type="AlphaFoldDB" id="A0A2W5Q3K0"/>
<dbReference type="Proteomes" id="UP000249185">
    <property type="component" value="Unassembled WGS sequence"/>
</dbReference>
<dbReference type="PRINTS" id="PR01437">
    <property type="entry name" value="NUOXDRDTASE4"/>
</dbReference>
<dbReference type="Pfam" id="PF00361">
    <property type="entry name" value="Proton_antipo_M"/>
    <property type="match status" value="1"/>
</dbReference>
<evidence type="ECO:0000313" key="12">
    <source>
        <dbReference type="Proteomes" id="UP000249185"/>
    </source>
</evidence>
<feature type="transmembrane region" description="Helical" evidence="9">
    <location>
        <begin position="71"/>
        <end position="96"/>
    </location>
</feature>
<name>A0A2W5Q3K0_RHOSU</name>
<feature type="transmembrane region" description="Helical" evidence="9">
    <location>
        <begin position="275"/>
        <end position="296"/>
    </location>
</feature>
<keyword evidence="6 9" id="KW-1133">Transmembrane helix</keyword>
<evidence type="ECO:0000256" key="5">
    <source>
        <dbReference type="ARBA" id="ARBA00022692"/>
    </source>
</evidence>
<evidence type="ECO:0000256" key="4">
    <source>
        <dbReference type="ARBA" id="ARBA00022475"/>
    </source>
</evidence>
<feature type="transmembrane region" description="Helical" evidence="9">
    <location>
        <begin position="450"/>
        <end position="474"/>
    </location>
</feature>
<evidence type="ECO:0000256" key="9">
    <source>
        <dbReference type="SAM" id="Phobius"/>
    </source>
</evidence>
<feature type="domain" description="NADH:quinone oxidoreductase/Mrp antiporter transmembrane" evidence="10">
    <location>
        <begin position="127"/>
        <end position="421"/>
    </location>
</feature>
<gene>
    <name evidence="11" type="ORF">DI556_21735</name>
</gene>
<evidence type="ECO:0000256" key="7">
    <source>
        <dbReference type="ARBA" id="ARBA00023136"/>
    </source>
</evidence>
<comment type="caution">
    <text evidence="11">The sequence shown here is derived from an EMBL/GenBank/DDBJ whole genome shotgun (WGS) entry which is preliminary data.</text>
</comment>
<dbReference type="EMBL" id="QFPW01000035">
    <property type="protein sequence ID" value="PZQ45920.1"/>
    <property type="molecule type" value="Genomic_DNA"/>
</dbReference>
<keyword evidence="5 8" id="KW-0812">Transmembrane</keyword>
<evidence type="ECO:0000256" key="2">
    <source>
        <dbReference type="ARBA" id="ARBA00004651"/>
    </source>
</evidence>
<evidence type="ECO:0000256" key="3">
    <source>
        <dbReference type="ARBA" id="ARBA00005346"/>
    </source>
</evidence>
<comment type="function">
    <text evidence="1">NDH-1 shuttles electrons from NADH, via FMN and iron-sulfur (Fe-S) centers, to quinones in the respiratory chain. The immediate electron acceptor for the enzyme in this species is believed to be ubiquinone. Couples the redox reaction to proton translocation (for every two electrons transferred, four hydrogen ions are translocated across the cytoplasmic membrane), and thus conserves the redox energy in a proton gradient.</text>
</comment>